<dbReference type="Proteomes" id="UP000036403">
    <property type="component" value="Unassembled WGS sequence"/>
</dbReference>
<comment type="caution">
    <text evidence="1">The sequence shown here is derived from an EMBL/GenBank/DDBJ whole genome shotgun (WGS) entry which is preliminary data.</text>
</comment>
<accession>A0A0J7JZI7</accession>
<evidence type="ECO:0000313" key="1">
    <source>
        <dbReference type="EMBL" id="KMQ83578.1"/>
    </source>
</evidence>
<dbReference type="EMBL" id="LBMM01019246">
    <property type="protein sequence ID" value="KMQ83578.1"/>
    <property type="molecule type" value="Genomic_DNA"/>
</dbReference>
<sequence length="84" mass="9677">MAYVDALSRSFGILVIDDNLFEWNLTVLQGRDPRIRAMAQRLESEEDQQYELRSGLVYKMHGTNLLFLVHEQMEGHVVTGHSSL</sequence>
<reference evidence="1 2" key="1">
    <citation type="submission" date="2015-04" db="EMBL/GenBank/DDBJ databases">
        <title>Lasius niger genome sequencing.</title>
        <authorList>
            <person name="Konorov E.A."/>
            <person name="Nikitin M.A."/>
            <person name="Kirill M.V."/>
            <person name="Chang P."/>
        </authorList>
    </citation>
    <scope>NUCLEOTIDE SEQUENCE [LARGE SCALE GENOMIC DNA]</scope>
    <source>
        <tissue evidence="1">Whole</tissue>
    </source>
</reference>
<dbReference type="AlphaFoldDB" id="A0A0J7JZI7"/>
<keyword evidence="2" id="KW-1185">Reference proteome</keyword>
<dbReference type="PaxDb" id="67767-A0A0J7JZI7"/>
<organism evidence="1 2">
    <name type="scientific">Lasius niger</name>
    <name type="common">Black garden ant</name>
    <dbReference type="NCBI Taxonomy" id="67767"/>
    <lineage>
        <taxon>Eukaryota</taxon>
        <taxon>Metazoa</taxon>
        <taxon>Ecdysozoa</taxon>
        <taxon>Arthropoda</taxon>
        <taxon>Hexapoda</taxon>
        <taxon>Insecta</taxon>
        <taxon>Pterygota</taxon>
        <taxon>Neoptera</taxon>
        <taxon>Endopterygota</taxon>
        <taxon>Hymenoptera</taxon>
        <taxon>Apocrita</taxon>
        <taxon>Aculeata</taxon>
        <taxon>Formicoidea</taxon>
        <taxon>Formicidae</taxon>
        <taxon>Formicinae</taxon>
        <taxon>Lasius</taxon>
        <taxon>Lasius</taxon>
    </lineage>
</organism>
<name>A0A0J7JZI7_LASNI</name>
<evidence type="ECO:0000313" key="2">
    <source>
        <dbReference type="Proteomes" id="UP000036403"/>
    </source>
</evidence>
<gene>
    <name evidence="1" type="ORF">RF55_19624</name>
</gene>
<proteinExistence type="predicted"/>
<protein>
    <submittedName>
        <fullName evidence="1">Uncharacterized protein</fullName>
    </submittedName>
</protein>